<sequence>MHLTNHLVSLSGALLMAAKVAQAGYQLETTYDTSNFFNSFDFFTGQDPTEGFVEYVDHDTATREGLVGYNKGGIFMGVDHQTKYPAKGRKSVRVTSQKSFTRGLFIADIAHMPGSICGTWPAYWMFGPEWPGNGEIDILEGVNTQTKNHITLHTKPGCKISNHGTLSSTKFASADCGAAGTSAGCGQHTADNQNYGDGFNAIGGGVYATEWTSDHIAIWFFPRSKIPDDIKAENPNPKQWGTPVARFVGGPTCTIDEHFSKNQIVIDTTFCGSWAGDPNVWNQNPECSALAKTCQDYVSGNPADFAEAFWVFNSIKVYQKGAGNDNQPTSPYPTSTRVRKPTQTPTATTTTTMSTTTTTTTTATPTTTPIIPAQSPPQPQAGPAAAAALQPQPAADKSWNGQVWNGQPQPEAKPQPPPPPPPSPPPVTVHRQQDANNDWIGQAWNGLGWSAKRSAELLFNMFRG</sequence>
<feature type="compositionally biased region" description="Low complexity" evidence="6">
    <location>
        <begin position="381"/>
        <end position="395"/>
    </location>
</feature>
<evidence type="ECO:0000256" key="7">
    <source>
        <dbReference type="SAM" id="SignalP"/>
    </source>
</evidence>
<feature type="domain" description="GH16" evidence="8">
    <location>
        <begin position="31"/>
        <end position="283"/>
    </location>
</feature>
<keyword evidence="5" id="KW-0326">Glycosidase</keyword>
<feature type="signal peptide" evidence="7">
    <location>
        <begin position="1"/>
        <end position="23"/>
    </location>
</feature>
<accession>A0A9P7SXN4</accession>
<evidence type="ECO:0000256" key="3">
    <source>
        <dbReference type="ARBA" id="ARBA00012599"/>
    </source>
</evidence>
<dbReference type="CDD" id="cd02181">
    <property type="entry name" value="GH16_fungal_Lam16A_glucanase"/>
    <property type="match status" value="1"/>
</dbReference>
<organism evidence="9 10">
    <name type="scientific">Claviceps pusilla</name>
    <dbReference type="NCBI Taxonomy" id="123648"/>
    <lineage>
        <taxon>Eukaryota</taxon>
        <taxon>Fungi</taxon>
        <taxon>Dikarya</taxon>
        <taxon>Ascomycota</taxon>
        <taxon>Pezizomycotina</taxon>
        <taxon>Sordariomycetes</taxon>
        <taxon>Hypocreomycetidae</taxon>
        <taxon>Hypocreales</taxon>
        <taxon>Clavicipitaceae</taxon>
        <taxon>Claviceps</taxon>
    </lineage>
</organism>
<evidence type="ECO:0000256" key="5">
    <source>
        <dbReference type="ARBA" id="ARBA00023295"/>
    </source>
</evidence>
<dbReference type="GO" id="GO:0009251">
    <property type="term" value="P:glucan catabolic process"/>
    <property type="evidence" value="ECO:0007669"/>
    <property type="project" value="TreeGrafter"/>
</dbReference>
<dbReference type="EC" id="3.2.1.6" evidence="3"/>
<feature type="chain" id="PRO_5040112264" description="endo-1,3(4)-beta-glucanase" evidence="7">
    <location>
        <begin position="24"/>
        <end position="464"/>
    </location>
</feature>
<protein>
    <recommendedName>
        <fullName evidence="3">endo-1,3(4)-beta-glucanase</fullName>
        <ecNumber evidence="3">3.2.1.6</ecNumber>
    </recommendedName>
</protein>
<evidence type="ECO:0000256" key="2">
    <source>
        <dbReference type="ARBA" id="ARBA00006865"/>
    </source>
</evidence>
<dbReference type="Pfam" id="PF26113">
    <property type="entry name" value="GH16_XgeA"/>
    <property type="match status" value="1"/>
</dbReference>
<dbReference type="InterPro" id="IPR050546">
    <property type="entry name" value="Glycosyl_Hydrlase_16"/>
</dbReference>
<keyword evidence="7" id="KW-0732">Signal</keyword>
<dbReference type="Gene3D" id="2.60.120.200">
    <property type="match status" value="1"/>
</dbReference>
<dbReference type="AlphaFoldDB" id="A0A9P7SXN4"/>
<dbReference type="InterPro" id="IPR013320">
    <property type="entry name" value="ConA-like_dom_sf"/>
</dbReference>
<evidence type="ECO:0000256" key="6">
    <source>
        <dbReference type="SAM" id="MobiDB-lite"/>
    </source>
</evidence>
<dbReference type="GO" id="GO:0052861">
    <property type="term" value="F:endo-1,3(4)-beta-glucanase activity"/>
    <property type="evidence" value="ECO:0007669"/>
    <property type="project" value="UniProtKB-EC"/>
</dbReference>
<dbReference type="InterPro" id="IPR000757">
    <property type="entry name" value="Beta-glucanase-like"/>
</dbReference>
<dbReference type="EMBL" id="SRPW01002362">
    <property type="protein sequence ID" value="KAG5993437.1"/>
    <property type="molecule type" value="Genomic_DNA"/>
</dbReference>
<evidence type="ECO:0000313" key="9">
    <source>
        <dbReference type="EMBL" id="KAG5993437.1"/>
    </source>
</evidence>
<feature type="compositionally biased region" description="Pro residues" evidence="6">
    <location>
        <begin position="411"/>
        <end position="427"/>
    </location>
</feature>
<feature type="region of interest" description="Disordered" evidence="6">
    <location>
        <begin position="321"/>
        <end position="432"/>
    </location>
</feature>
<dbReference type="PANTHER" id="PTHR10963">
    <property type="entry name" value="GLYCOSYL HYDROLASE-RELATED"/>
    <property type="match status" value="1"/>
</dbReference>
<comment type="catalytic activity">
    <reaction evidence="1">
        <text>Endohydrolysis of (1-&gt;3)- or (1-&gt;4)-linkages in beta-D-glucans when the glucose residue whose reducing group is involved in the linkage to be hydrolyzed is itself substituted at C-3.</text>
        <dbReference type="EC" id="3.2.1.6"/>
    </reaction>
</comment>
<proteinExistence type="inferred from homology"/>
<dbReference type="OrthoDB" id="192832at2759"/>
<evidence type="ECO:0000256" key="4">
    <source>
        <dbReference type="ARBA" id="ARBA00022801"/>
    </source>
</evidence>
<gene>
    <name evidence="9" type="ORF">E4U43_003496</name>
</gene>
<dbReference type="SUPFAM" id="SSF49899">
    <property type="entry name" value="Concanavalin A-like lectins/glucanases"/>
    <property type="match status" value="1"/>
</dbReference>
<keyword evidence="4" id="KW-0378">Hydrolase</keyword>
<evidence type="ECO:0000259" key="8">
    <source>
        <dbReference type="PROSITE" id="PS51762"/>
    </source>
</evidence>
<comment type="caution">
    <text evidence="9">The sequence shown here is derived from an EMBL/GenBank/DDBJ whole genome shotgun (WGS) entry which is preliminary data.</text>
</comment>
<evidence type="ECO:0000256" key="1">
    <source>
        <dbReference type="ARBA" id="ARBA00000124"/>
    </source>
</evidence>
<keyword evidence="10" id="KW-1185">Reference proteome</keyword>
<evidence type="ECO:0000313" key="10">
    <source>
        <dbReference type="Proteomes" id="UP000748025"/>
    </source>
</evidence>
<dbReference type="PROSITE" id="PS51762">
    <property type="entry name" value="GH16_2"/>
    <property type="match status" value="1"/>
</dbReference>
<feature type="compositionally biased region" description="Polar residues" evidence="6">
    <location>
        <begin position="324"/>
        <end position="336"/>
    </location>
</feature>
<reference evidence="9" key="1">
    <citation type="journal article" date="2020" name="bioRxiv">
        <title>Whole genome comparisons of ergot fungi reveals the divergence and evolution of species within the genus Claviceps are the result of varying mechanisms driving genome evolution and host range expansion.</title>
        <authorList>
            <person name="Wyka S.A."/>
            <person name="Mondo S.J."/>
            <person name="Liu M."/>
            <person name="Dettman J."/>
            <person name="Nalam V."/>
            <person name="Broders K.D."/>
        </authorList>
    </citation>
    <scope>NUCLEOTIDE SEQUENCE</scope>
    <source>
        <strain evidence="9">CCC 602</strain>
    </source>
</reference>
<dbReference type="FunFam" id="2.60.120.200:FF:000114">
    <property type="entry name" value="Probable endo-1,3(4)-beta-glucanase NFIA_089530"/>
    <property type="match status" value="1"/>
</dbReference>
<name>A0A9P7SXN4_9HYPO</name>
<comment type="similarity">
    <text evidence="2">Belongs to the glycosyl hydrolase 16 family.</text>
</comment>
<dbReference type="PANTHER" id="PTHR10963:SF24">
    <property type="entry name" value="GLYCOSIDASE C21B10.07-RELATED"/>
    <property type="match status" value="1"/>
</dbReference>
<dbReference type="Proteomes" id="UP000748025">
    <property type="component" value="Unassembled WGS sequence"/>
</dbReference>
<feature type="compositionally biased region" description="Low complexity" evidence="6">
    <location>
        <begin position="341"/>
        <end position="373"/>
    </location>
</feature>